<evidence type="ECO:0000256" key="12">
    <source>
        <dbReference type="ARBA" id="ARBA00023170"/>
    </source>
</evidence>
<dbReference type="FunFam" id="4.10.400.10:FF:000002">
    <property type="entry name" value="Low-density lipoprotein receptor-related protein 1"/>
    <property type="match status" value="1"/>
</dbReference>
<keyword evidence="9" id="KW-1133">Transmembrane helix</keyword>
<dbReference type="FunFam" id="4.10.400.10:FF:000004">
    <property type="entry name" value="Low-density lipoprotein receptor-related protein 1"/>
    <property type="match status" value="1"/>
</dbReference>
<evidence type="ECO:0000259" key="19">
    <source>
        <dbReference type="PROSITE" id="PS50026"/>
    </source>
</evidence>
<comment type="similarity">
    <text evidence="2">Belongs to the LDLR family.</text>
</comment>
<feature type="domain" description="EGF-like" evidence="19">
    <location>
        <begin position="300"/>
        <end position="337"/>
    </location>
</feature>
<dbReference type="PROSITE" id="PS00010">
    <property type="entry name" value="ASX_HYDROXYL"/>
    <property type="match status" value="2"/>
</dbReference>
<evidence type="ECO:0000256" key="8">
    <source>
        <dbReference type="ARBA" id="ARBA00022837"/>
    </source>
</evidence>
<dbReference type="Proteomes" id="UP000051574">
    <property type="component" value="Unassembled WGS sequence"/>
</dbReference>
<dbReference type="GO" id="GO:0005509">
    <property type="term" value="F:calcium ion binding"/>
    <property type="evidence" value="ECO:0007669"/>
    <property type="project" value="InterPro"/>
</dbReference>
<dbReference type="Gene3D" id="4.10.400.10">
    <property type="entry name" value="Low-density Lipoprotein Receptor"/>
    <property type="match status" value="13"/>
</dbReference>
<feature type="disulfide bond" evidence="17">
    <location>
        <begin position="1033"/>
        <end position="1051"/>
    </location>
</feature>
<dbReference type="SMART" id="SM00135">
    <property type="entry name" value="LY"/>
    <property type="match status" value="10"/>
</dbReference>
<dbReference type="SUPFAM" id="SSF57424">
    <property type="entry name" value="LDL receptor-like module"/>
    <property type="match status" value="13"/>
</dbReference>
<keyword evidence="3 16" id="KW-0245">EGF-like domain</keyword>
<keyword evidence="12" id="KW-0675">Receptor</keyword>
<dbReference type="Pfam" id="PF07645">
    <property type="entry name" value="EGF_CA"/>
    <property type="match status" value="2"/>
</dbReference>
<feature type="disulfide bond" evidence="17">
    <location>
        <begin position="1230"/>
        <end position="1242"/>
    </location>
</feature>
<dbReference type="InterPro" id="IPR001881">
    <property type="entry name" value="EGF-like_Ca-bd_dom"/>
</dbReference>
<feature type="repeat" description="LDL-receptor class B" evidence="18">
    <location>
        <begin position="518"/>
        <end position="561"/>
    </location>
</feature>
<dbReference type="PROSITE" id="PS01187">
    <property type="entry name" value="EGF_CA"/>
    <property type="match status" value="2"/>
</dbReference>
<dbReference type="GO" id="GO:0043235">
    <property type="term" value="C:receptor complex"/>
    <property type="evidence" value="ECO:0007669"/>
    <property type="project" value="TreeGrafter"/>
</dbReference>
<keyword evidence="21" id="KW-1185">Reference proteome</keyword>
<comment type="subcellular location">
    <subcellularLocation>
        <location evidence="15">Membrane</location>
        <location evidence="15">Coated pit</location>
    </subcellularLocation>
    <subcellularLocation>
        <location evidence="1">Membrane</location>
        <topology evidence="1">Single-pass type I membrane protein</topology>
    </subcellularLocation>
</comment>
<feature type="disulfide bond" evidence="17">
    <location>
        <begin position="17"/>
        <end position="35"/>
    </location>
</feature>
<dbReference type="InterPro" id="IPR000033">
    <property type="entry name" value="LDLR_classB_rpt"/>
</dbReference>
<evidence type="ECO:0000256" key="4">
    <source>
        <dbReference type="ARBA" id="ARBA00022583"/>
    </source>
</evidence>
<feature type="disulfide bond" evidence="17">
    <location>
        <begin position="1237"/>
        <end position="1255"/>
    </location>
</feature>
<feature type="disulfide bond" evidence="17">
    <location>
        <begin position="159"/>
        <end position="174"/>
    </location>
</feature>
<dbReference type="FunFam" id="2.120.10.30:FF:000241">
    <property type="entry name" value="Low-density lipoprotein receptor-related protein 6"/>
    <property type="match status" value="2"/>
</dbReference>
<feature type="disulfide bond" evidence="17">
    <location>
        <begin position="1165"/>
        <end position="1180"/>
    </location>
</feature>
<evidence type="ECO:0000256" key="16">
    <source>
        <dbReference type="PROSITE-ProRule" id="PRU00076"/>
    </source>
</evidence>
<evidence type="ECO:0000256" key="15">
    <source>
        <dbReference type="ARBA" id="ARBA00037878"/>
    </source>
</evidence>
<dbReference type="OrthoDB" id="21182at2759"/>
<keyword evidence="11 16" id="KW-1015">Disulfide bond</keyword>
<dbReference type="Pfam" id="PF24468">
    <property type="entry name" value="EGF_LRP2"/>
    <property type="match status" value="1"/>
</dbReference>
<dbReference type="InterPro" id="IPR056588">
    <property type="entry name" value="EGF_LRP2"/>
</dbReference>
<dbReference type="Pfam" id="PF14670">
    <property type="entry name" value="FXa_inhibition"/>
    <property type="match status" value="1"/>
</dbReference>
<evidence type="ECO:0000313" key="20">
    <source>
        <dbReference type="EMBL" id="KRT81698.1"/>
    </source>
</evidence>
<dbReference type="InterPro" id="IPR009030">
    <property type="entry name" value="Growth_fac_rcpt_cys_sf"/>
</dbReference>
<dbReference type="Gene3D" id="2.10.25.10">
    <property type="entry name" value="Laminin"/>
    <property type="match status" value="3"/>
</dbReference>
<dbReference type="InterPro" id="IPR002172">
    <property type="entry name" value="LDrepeatLR_classA_rpt"/>
</dbReference>
<evidence type="ECO:0000256" key="3">
    <source>
        <dbReference type="ARBA" id="ARBA00022536"/>
    </source>
</evidence>
<evidence type="ECO:0000313" key="21">
    <source>
        <dbReference type="Proteomes" id="UP000051574"/>
    </source>
</evidence>
<feature type="disulfide bond" evidence="17">
    <location>
        <begin position="1026"/>
        <end position="1038"/>
    </location>
</feature>
<keyword evidence="7" id="KW-0677">Repeat</keyword>
<dbReference type="FunFam" id="4.10.400.10:FF:000045">
    <property type="entry name" value="Low-density lipoprotein receptor-related protein 2"/>
    <property type="match status" value="2"/>
</dbReference>
<keyword evidence="10" id="KW-0472">Membrane</keyword>
<dbReference type="Gene3D" id="4.10.1220.10">
    <property type="entry name" value="EGF-type module"/>
    <property type="match status" value="1"/>
</dbReference>
<dbReference type="EMBL" id="LJIG01016072">
    <property type="protein sequence ID" value="KRT81698.1"/>
    <property type="molecule type" value="Genomic_DNA"/>
</dbReference>
<feature type="disulfide bond" evidence="17">
    <location>
        <begin position="1065"/>
        <end position="1077"/>
    </location>
</feature>
<dbReference type="InterPro" id="IPR000152">
    <property type="entry name" value="EGF-type_Asp/Asn_hydroxyl_site"/>
</dbReference>
<dbReference type="InterPro" id="IPR018097">
    <property type="entry name" value="EGF_Ca-bd_CS"/>
</dbReference>
<dbReference type="PROSITE" id="PS51120">
    <property type="entry name" value="LDLRB"/>
    <property type="match status" value="3"/>
</dbReference>
<dbReference type="GO" id="GO:0042562">
    <property type="term" value="F:hormone binding"/>
    <property type="evidence" value="ECO:0007669"/>
    <property type="project" value="TreeGrafter"/>
</dbReference>
<dbReference type="InterPro" id="IPR011042">
    <property type="entry name" value="6-blade_b-propeller_TolB-like"/>
</dbReference>
<feature type="disulfide bond" evidence="17">
    <location>
        <begin position="993"/>
        <end position="1011"/>
    </location>
</feature>
<feature type="disulfide bond" evidence="17">
    <location>
        <begin position="1072"/>
        <end position="1090"/>
    </location>
</feature>
<evidence type="ECO:0000256" key="17">
    <source>
        <dbReference type="PROSITE-ProRule" id="PRU00124"/>
    </source>
</evidence>
<evidence type="ECO:0000256" key="11">
    <source>
        <dbReference type="ARBA" id="ARBA00023157"/>
    </source>
</evidence>
<evidence type="ECO:0000256" key="13">
    <source>
        <dbReference type="ARBA" id="ARBA00023176"/>
    </source>
</evidence>
<feature type="disulfide bond" evidence="17">
    <location>
        <begin position="186"/>
        <end position="204"/>
    </location>
</feature>
<feature type="disulfide bond" evidence="17">
    <location>
        <begin position="1125"/>
        <end position="1140"/>
    </location>
</feature>
<dbReference type="PANTHER" id="PTHR22722">
    <property type="entry name" value="LOW-DENSITY LIPOPROTEIN RECEPTOR-RELATED PROTEIN 2-RELATED"/>
    <property type="match status" value="1"/>
</dbReference>
<feature type="repeat" description="LDL-receptor class B" evidence="18">
    <location>
        <begin position="834"/>
        <end position="876"/>
    </location>
</feature>
<dbReference type="SUPFAM" id="SSF57196">
    <property type="entry name" value="EGF/Laminin"/>
    <property type="match status" value="3"/>
</dbReference>
<evidence type="ECO:0000256" key="7">
    <source>
        <dbReference type="ARBA" id="ARBA00022737"/>
    </source>
</evidence>
<evidence type="ECO:0000256" key="10">
    <source>
        <dbReference type="ARBA" id="ARBA00023136"/>
    </source>
</evidence>
<evidence type="ECO:0000256" key="5">
    <source>
        <dbReference type="ARBA" id="ARBA00022692"/>
    </source>
</evidence>
<dbReference type="Pfam" id="PF00058">
    <property type="entry name" value="Ldl_recept_b"/>
    <property type="match status" value="1"/>
</dbReference>
<feature type="disulfide bond" evidence="16">
    <location>
        <begin position="1356"/>
        <end position="1366"/>
    </location>
</feature>
<evidence type="ECO:0000256" key="2">
    <source>
        <dbReference type="ARBA" id="ARBA00009939"/>
    </source>
</evidence>
<feature type="disulfide bond" evidence="17">
    <location>
        <begin position="119"/>
        <end position="134"/>
    </location>
</feature>
<keyword evidence="5" id="KW-0812">Transmembrane</keyword>
<name>A0A0T6B2Y9_9SCAR</name>
<organism evidence="20 21">
    <name type="scientific">Oryctes borbonicus</name>
    <dbReference type="NCBI Taxonomy" id="1629725"/>
    <lineage>
        <taxon>Eukaryota</taxon>
        <taxon>Metazoa</taxon>
        <taxon>Ecdysozoa</taxon>
        <taxon>Arthropoda</taxon>
        <taxon>Hexapoda</taxon>
        <taxon>Insecta</taxon>
        <taxon>Pterygota</taxon>
        <taxon>Neoptera</taxon>
        <taxon>Endopterygota</taxon>
        <taxon>Coleoptera</taxon>
        <taxon>Polyphaga</taxon>
        <taxon>Scarabaeiformia</taxon>
        <taxon>Scarabaeidae</taxon>
        <taxon>Dynastinae</taxon>
        <taxon>Oryctes</taxon>
    </lineage>
</organism>
<dbReference type="PRINTS" id="PR00261">
    <property type="entry name" value="LDLRECEPTOR"/>
</dbReference>
<dbReference type="GO" id="GO:0006898">
    <property type="term" value="P:receptor-mediated endocytosis"/>
    <property type="evidence" value="ECO:0007669"/>
    <property type="project" value="TreeGrafter"/>
</dbReference>
<comment type="caution">
    <text evidence="20">The sequence shown here is derived from an EMBL/GenBank/DDBJ whole genome shotgun (WGS) entry which is preliminary data.</text>
</comment>
<dbReference type="FunFam" id="4.10.400.10:FF:000189">
    <property type="entry name" value="low-density lipoprotein receptor 1"/>
    <property type="match status" value="1"/>
</dbReference>
<keyword evidence="6" id="KW-0732">Signal</keyword>
<dbReference type="PROSITE" id="PS01209">
    <property type="entry name" value="LDLRA_1"/>
    <property type="match status" value="9"/>
</dbReference>
<dbReference type="InterPro" id="IPR051221">
    <property type="entry name" value="LDLR-related"/>
</dbReference>
<dbReference type="SUPFAM" id="SSF57184">
    <property type="entry name" value="Growth factor receptor domain"/>
    <property type="match status" value="1"/>
</dbReference>
<dbReference type="PROSITE" id="PS01186">
    <property type="entry name" value="EGF_2"/>
    <property type="match status" value="2"/>
</dbReference>
<keyword evidence="8" id="KW-0106">Calcium</keyword>
<dbReference type="PROSITE" id="PS50026">
    <property type="entry name" value="EGF_3"/>
    <property type="match status" value="2"/>
</dbReference>
<evidence type="ECO:0000256" key="9">
    <source>
        <dbReference type="ARBA" id="ARBA00022989"/>
    </source>
</evidence>
<proteinExistence type="inferred from homology"/>
<feature type="disulfide bond" evidence="17">
    <location>
        <begin position="179"/>
        <end position="191"/>
    </location>
</feature>
<feature type="disulfide bond" evidence="17">
    <location>
        <begin position="1045"/>
        <end position="1060"/>
    </location>
</feature>
<feature type="disulfide bond" evidence="17">
    <location>
        <begin position="74"/>
        <end position="89"/>
    </location>
</feature>
<dbReference type="Gene3D" id="2.120.10.30">
    <property type="entry name" value="TolB, C-terminal domain"/>
    <property type="match status" value="3"/>
</dbReference>
<feature type="disulfide bond" evidence="16">
    <location>
        <begin position="304"/>
        <end position="314"/>
    </location>
</feature>
<keyword evidence="14" id="KW-0325">Glycoprotein</keyword>
<protein>
    <submittedName>
        <fullName evidence="20">EGF-like domain containing protein</fullName>
    </submittedName>
</protein>
<dbReference type="GO" id="GO:0005905">
    <property type="term" value="C:clathrin-coated pit"/>
    <property type="evidence" value="ECO:0007669"/>
    <property type="project" value="UniProtKB-KW"/>
</dbReference>
<dbReference type="PROSITE" id="PS50068">
    <property type="entry name" value="LDLRA_2"/>
    <property type="match status" value="14"/>
</dbReference>
<dbReference type="SMART" id="SM00181">
    <property type="entry name" value="EGF"/>
    <property type="match status" value="9"/>
</dbReference>
<dbReference type="SUPFAM" id="SSF63825">
    <property type="entry name" value="YWTD domain"/>
    <property type="match status" value="3"/>
</dbReference>
<dbReference type="InterPro" id="IPR023415">
    <property type="entry name" value="LDLR_class-A_CS"/>
</dbReference>
<dbReference type="GO" id="GO:0016324">
    <property type="term" value="C:apical plasma membrane"/>
    <property type="evidence" value="ECO:0007669"/>
    <property type="project" value="TreeGrafter"/>
</dbReference>
<sequence length="1478" mass="164756">ISGDAGGTVCPPDMFRCPEGKCIPLGKVCNYQRDCDKAEDELQSCPPPECDNGQIMCRQYIWNKTYCLPPHYRCDGTVDCIDGSDETECIYRKCHPDDFRCGSQSGAHSEQCVSKDKHCNGYLDCRSGKDEEGCSGIACRLDQFRCANGRQCVDLSQKCDHKNDCDDGSDEQGCNFPICHALQFRCANAVCLPKGYHCDGWKDCSDGSDEVNCTSVPCPENKYMCPKGPNNRDKNICIDKSKLCDGNRDCPDNSDETLNCSKAACVSLGCEYDCKPSVTGGACYCPVGNKLDIDTKRCIDRNECGEWGFCDQLCINTQGSYLCSCAKGYTLQTNRCIANNASLMMIYFAHENAIVSMNYQGNDVNIIANTTGASGLDFHYRKGMLFWSDIKTRRIHVQQSINNPNPMFPNHEIEIISPGGSWTPVAIAVDWVGDKLYVADSVGQKIDIFEFREKSHAIVLGSNLTNPSDIGLDPLEGYLFVADTTQILRANMDGTNTRSIVSEATYKASGIAVDIIAKRIFWCDSLLDYIETVDYDGRNRVMVLRGQPVPSPSRLALFENRIFWTDNTRQGIISVDKFEGNASVQVVHRLINSREPKAIKTVHGLSQPPLFNPCGNTNGGCEHMCIITRTPSGLGYRCACKIGYRLNSDEMTCDLVHDFLMYSQQRFIKGKVLDPVIEGFSDAILPVVSKRARFVALDFDAQDEYIYYSDVLQDVIYRIHRNGSSREIVLPSQNEGVEGLAVDWVAKNLYYIDSRKGTLNVLSTRNVTYRRTLLHDLKRPRAIVVHPNKGYIFFSEWDRPANISRAYSDGSNIVTFKNFTLGWPNGLAIDYSTDRLYWCDALLDHVQHSNLDGGDVRTISSRLLKHPFSIVIHKEFMYITDWRLDAIMKLSKVGVDSGKEEILIKEPQTNRLYGVKIYSRDEQIINEYHPCWRNNGGCQKLCFALPTNTTRGLTVKCGCPYGETLSEDGKTCIPDPKSEPPIQACPNSWDFTCDNQRCISKSWVCDGDNDCLDNSDENQNCTLPTCSMTEFKCNNQRCIPKAFKCDNENDCGDHSDEMNCPNVTCSDSHFRCANGRCIPNSWKCDSENDCGDGSDEGGSCDEKTCAYYQYTCPRTGHCIPQSWVCDGDDDCFDKNDEQDCPPVSCLPNQFKCTDLRQCIQENYKCDGIPDCNDGSDEKGCPVLEPNQCNTEKQFQCQSSGICIPRAWYCDGTADCDDNSDEPPTCGEINCPTNFYKCNNSQCIFKAYICDGKDDCLDGSDESYEHACKKPPFKCPSGQWQCPEIDVCVNITDVCDNKTDCPNGADEGEGCALNECEYHGGLCSNSCKQTPVGAICLCPKGEILNEGGITCEDHNECDPPGLCSQICTNTKASYYCSCSPGYTLDVDKHFCKAFNHSAAFLIVSNRHSILIADLQDHSIERVPINVENVVATTSNMHSGRIFWSDMKLKKISRLDRGSEPVDIISTGLDLVEGLAYDWV</sequence>
<feature type="disulfide bond" evidence="17">
    <location>
        <begin position="198"/>
        <end position="213"/>
    </location>
</feature>
<dbReference type="PANTHER" id="PTHR22722:SF14">
    <property type="entry name" value="MEGALIN, ISOFORM A"/>
    <property type="match status" value="1"/>
</dbReference>
<dbReference type="FunFam" id="2.10.25.10:FF:000009">
    <property type="entry name" value="Low-density lipoprotein receptor isoform 1"/>
    <property type="match status" value="2"/>
</dbReference>
<evidence type="ECO:0000256" key="6">
    <source>
        <dbReference type="ARBA" id="ARBA00022729"/>
    </source>
</evidence>
<accession>A0A0T6B2Y9</accession>
<dbReference type="SMART" id="SM00179">
    <property type="entry name" value="EGF_CA"/>
    <property type="match status" value="3"/>
</dbReference>
<dbReference type="CDD" id="cd00054">
    <property type="entry name" value="EGF_CA"/>
    <property type="match status" value="1"/>
</dbReference>
<dbReference type="SMART" id="SM00192">
    <property type="entry name" value="LDLa"/>
    <property type="match status" value="14"/>
</dbReference>
<dbReference type="InterPro" id="IPR000742">
    <property type="entry name" value="EGF"/>
</dbReference>
<dbReference type="InterPro" id="IPR036055">
    <property type="entry name" value="LDL_receptor-like_sf"/>
</dbReference>
<dbReference type="CDD" id="cd00112">
    <property type="entry name" value="LDLa"/>
    <property type="match status" value="13"/>
</dbReference>
<comment type="caution">
    <text evidence="16">Lacks conserved residue(s) required for the propagation of feature annotation.</text>
</comment>
<dbReference type="FunFam" id="4.10.400.10:FF:000204">
    <property type="entry name" value="Putative low-density lipoprotein receptor"/>
    <property type="match status" value="1"/>
</dbReference>
<keyword evidence="4" id="KW-0254">Endocytosis</keyword>
<dbReference type="FunFam" id="4.10.400.10:FF:000121">
    <property type="entry name" value="low-density lipoprotein receptor-related protein 2"/>
    <property type="match status" value="1"/>
</dbReference>
<feature type="domain" description="EGF-like" evidence="19">
    <location>
        <begin position="1352"/>
        <end position="1391"/>
    </location>
</feature>
<reference evidence="20 21" key="1">
    <citation type="submission" date="2015-09" db="EMBL/GenBank/DDBJ databases">
        <title>Draft genome of the scarab beetle Oryctes borbonicus.</title>
        <authorList>
            <person name="Meyer J.M."/>
            <person name="Markov G.V."/>
            <person name="Baskaran P."/>
            <person name="Herrmann M."/>
            <person name="Sommer R.J."/>
            <person name="Roedelsperger C."/>
        </authorList>
    </citation>
    <scope>NUCLEOTIDE SEQUENCE [LARGE SCALE GENOMIC DNA]</scope>
    <source>
        <strain evidence="20">OB123</strain>
        <tissue evidence="20">Whole animal</tissue>
    </source>
</reference>
<feature type="disulfide bond" evidence="17">
    <location>
        <begin position="10"/>
        <end position="22"/>
    </location>
</feature>
<evidence type="ECO:0000256" key="18">
    <source>
        <dbReference type="PROSITE-ProRule" id="PRU00461"/>
    </source>
</evidence>
<dbReference type="Pfam" id="PF00057">
    <property type="entry name" value="Ldl_recept_a"/>
    <property type="match status" value="13"/>
</dbReference>
<dbReference type="InterPro" id="IPR049883">
    <property type="entry name" value="NOTCH1_EGF-like"/>
</dbReference>
<gene>
    <name evidence="20" type="ORF">AMK59_6167</name>
</gene>
<evidence type="ECO:0000256" key="1">
    <source>
        <dbReference type="ARBA" id="ARBA00004479"/>
    </source>
</evidence>
<feature type="repeat" description="LDL-receptor class B" evidence="18">
    <location>
        <begin position="704"/>
        <end position="746"/>
    </location>
</feature>
<feature type="non-terminal residue" evidence="20">
    <location>
        <position position="1478"/>
    </location>
</feature>
<evidence type="ECO:0000256" key="14">
    <source>
        <dbReference type="ARBA" id="ARBA00023180"/>
    </source>
</evidence>
<feature type="non-terminal residue" evidence="20">
    <location>
        <position position="1"/>
    </location>
</feature>
<keyword evidence="13" id="KW-0168">Coated pit</keyword>